<reference evidence="2 3" key="1">
    <citation type="submission" date="2017-10" db="EMBL/GenBank/DDBJ databases">
        <authorList>
            <person name="Banno H."/>
            <person name="Chua N.-H."/>
        </authorList>
    </citation>
    <scope>NUCLEOTIDE SEQUENCE [LARGE SCALE GENOMIC DNA]</scope>
    <source>
        <strain evidence="2">Vibrio tapetis CECT4600</strain>
    </source>
</reference>
<evidence type="ECO:0000313" key="3">
    <source>
        <dbReference type="Proteomes" id="UP000235828"/>
    </source>
</evidence>
<keyword evidence="1" id="KW-0472">Membrane</keyword>
<dbReference type="EMBL" id="LT960612">
    <property type="protein sequence ID" value="SON52035.1"/>
    <property type="molecule type" value="Genomic_DNA"/>
</dbReference>
<protein>
    <submittedName>
        <fullName evidence="2">Uncharacterized protein</fullName>
    </submittedName>
</protein>
<keyword evidence="1" id="KW-1133">Transmembrane helix</keyword>
<sequence>MKNITDRPRILYGKVPFKYIYFGLTFYVIAMCGFLSMARVMS</sequence>
<accession>A0A2N8ZJG8</accession>
<dbReference type="KEGG" id="vta:B0424"/>
<evidence type="ECO:0000313" key="2">
    <source>
        <dbReference type="EMBL" id="SON52035.1"/>
    </source>
</evidence>
<keyword evidence="1" id="KW-0812">Transmembrane</keyword>
<gene>
    <name evidence="2" type="ORF">VTAP4600_B0424</name>
</gene>
<evidence type="ECO:0000256" key="1">
    <source>
        <dbReference type="SAM" id="Phobius"/>
    </source>
</evidence>
<keyword evidence="3" id="KW-1185">Reference proteome</keyword>
<dbReference type="AlphaFoldDB" id="A0A2N8ZJG8"/>
<name>A0A2N8ZJG8_9VIBR</name>
<dbReference type="Proteomes" id="UP000235828">
    <property type="component" value="Chromosome B"/>
</dbReference>
<feature type="transmembrane region" description="Helical" evidence="1">
    <location>
        <begin position="20"/>
        <end position="38"/>
    </location>
</feature>
<organism evidence="2 3">
    <name type="scientific">Vibrio tapetis subsp. tapetis</name>
    <dbReference type="NCBI Taxonomy" id="1671868"/>
    <lineage>
        <taxon>Bacteria</taxon>
        <taxon>Pseudomonadati</taxon>
        <taxon>Pseudomonadota</taxon>
        <taxon>Gammaproteobacteria</taxon>
        <taxon>Vibrionales</taxon>
        <taxon>Vibrionaceae</taxon>
        <taxon>Vibrio</taxon>
    </lineage>
</organism>
<proteinExistence type="predicted"/>